<protein>
    <submittedName>
        <fullName evidence="1">Uncharacterized protein</fullName>
    </submittedName>
</protein>
<reference evidence="1" key="2">
    <citation type="submission" date="2025-09" db="UniProtKB">
        <authorList>
            <consortium name="Ensembl"/>
        </authorList>
    </citation>
    <scope>IDENTIFICATION</scope>
</reference>
<name>A0A8C7A687_NEOVI</name>
<sequence>MEAALLLNMEGVKKTILHGGTGELPNFIMGSWVSGPGLLHSCCASFRDLSLPHHGMRRGVDGDR</sequence>
<dbReference type="AlphaFoldDB" id="A0A8C7A687"/>
<dbReference type="Ensembl" id="ENSNVIT00000004570.1">
    <property type="protein sequence ID" value="ENSNVIP00000003892.1"/>
    <property type="gene ID" value="ENSNVIG00000003131.1"/>
</dbReference>
<keyword evidence="2" id="KW-1185">Reference proteome</keyword>
<organism evidence="1 2">
    <name type="scientific">Neovison vison</name>
    <name type="common">American mink</name>
    <name type="synonym">Mustela vison</name>
    <dbReference type="NCBI Taxonomy" id="452646"/>
    <lineage>
        <taxon>Eukaryota</taxon>
        <taxon>Metazoa</taxon>
        <taxon>Chordata</taxon>
        <taxon>Craniata</taxon>
        <taxon>Vertebrata</taxon>
        <taxon>Euteleostomi</taxon>
        <taxon>Mammalia</taxon>
        <taxon>Eutheria</taxon>
        <taxon>Laurasiatheria</taxon>
        <taxon>Carnivora</taxon>
        <taxon>Caniformia</taxon>
        <taxon>Musteloidea</taxon>
        <taxon>Mustelidae</taxon>
        <taxon>Mustelinae</taxon>
        <taxon>Neogale</taxon>
    </lineage>
</organism>
<dbReference type="GeneTree" id="ENSGT00940000169917"/>
<dbReference type="Proteomes" id="UP000694425">
    <property type="component" value="Unplaced"/>
</dbReference>
<reference evidence="1" key="1">
    <citation type="submission" date="2025-08" db="UniProtKB">
        <authorList>
            <consortium name="Ensembl"/>
        </authorList>
    </citation>
    <scope>IDENTIFICATION</scope>
</reference>
<evidence type="ECO:0000313" key="2">
    <source>
        <dbReference type="Proteomes" id="UP000694425"/>
    </source>
</evidence>
<proteinExistence type="predicted"/>
<evidence type="ECO:0000313" key="1">
    <source>
        <dbReference type="Ensembl" id="ENSNVIP00000003892.1"/>
    </source>
</evidence>
<accession>A0A8C7A687</accession>